<reference evidence="1" key="1">
    <citation type="submission" date="2020-07" db="EMBL/GenBank/DDBJ databases">
        <title>Genome sequence and genetic diversity analysis of an under-domesticated orphan crop, white fonio (Digitaria exilis).</title>
        <authorList>
            <person name="Bennetzen J.L."/>
            <person name="Chen S."/>
            <person name="Ma X."/>
            <person name="Wang X."/>
            <person name="Yssel A.E.J."/>
            <person name="Chaluvadi S.R."/>
            <person name="Johnson M."/>
            <person name="Gangashetty P."/>
            <person name="Hamidou F."/>
            <person name="Sanogo M.D."/>
            <person name="Zwaenepoel A."/>
            <person name="Wallace J."/>
            <person name="Van De Peer Y."/>
            <person name="Van Deynze A."/>
        </authorList>
    </citation>
    <scope>NUCLEOTIDE SEQUENCE</scope>
    <source>
        <tissue evidence="1">Leaves</tissue>
    </source>
</reference>
<keyword evidence="2" id="KW-1185">Reference proteome</keyword>
<protein>
    <submittedName>
        <fullName evidence="1">Uncharacterized protein</fullName>
    </submittedName>
</protein>
<name>A0A835B592_9POAL</name>
<organism evidence="1 2">
    <name type="scientific">Digitaria exilis</name>
    <dbReference type="NCBI Taxonomy" id="1010633"/>
    <lineage>
        <taxon>Eukaryota</taxon>
        <taxon>Viridiplantae</taxon>
        <taxon>Streptophyta</taxon>
        <taxon>Embryophyta</taxon>
        <taxon>Tracheophyta</taxon>
        <taxon>Spermatophyta</taxon>
        <taxon>Magnoliopsida</taxon>
        <taxon>Liliopsida</taxon>
        <taxon>Poales</taxon>
        <taxon>Poaceae</taxon>
        <taxon>PACMAD clade</taxon>
        <taxon>Panicoideae</taxon>
        <taxon>Panicodae</taxon>
        <taxon>Paniceae</taxon>
        <taxon>Anthephorinae</taxon>
        <taxon>Digitaria</taxon>
    </lineage>
</organism>
<evidence type="ECO:0000313" key="1">
    <source>
        <dbReference type="EMBL" id="KAF8677139.1"/>
    </source>
</evidence>
<evidence type="ECO:0000313" key="2">
    <source>
        <dbReference type="Proteomes" id="UP000636709"/>
    </source>
</evidence>
<dbReference type="Proteomes" id="UP000636709">
    <property type="component" value="Unassembled WGS sequence"/>
</dbReference>
<dbReference type="EMBL" id="JACEFO010002150">
    <property type="protein sequence ID" value="KAF8677139.1"/>
    <property type="molecule type" value="Genomic_DNA"/>
</dbReference>
<accession>A0A835B592</accession>
<comment type="caution">
    <text evidence="1">The sequence shown here is derived from an EMBL/GenBank/DDBJ whole genome shotgun (WGS) entry which is preliminary data.</text>
</comment>
<dbReference type="AlphaFoldDB" id="A0A835B592"/>
<proteinExistence type="predicted"/>
<sequence>MQLRSNMVGSGVAVQLIELVSFGLQRHVEKPGSLAAASLLLLVLISHGPLPPMQKLATSVAPFSFESVNSMGNYLCRDVA</sequence>
<gene>
    <name evidence="1" type="ORF">HU200_046606</name>
</gene>